<evidence type="ECO:0000256" key="6">
    <source>
        <dbReference type="ARBA" id="ARBA00023010"/>
    </source>
</evidence>
<dbReference type="Pfam" id="PF21760">
    <property type="entry name" value="SecD_1st"/>
    <property type="match status" value="1"/>
</dbReference>
<evidence type="ECO:0000256" key="5">
    <source>
        <dbReference type="ARBA" id="ARBA00022989"/>
    </source>
</evidence>
<dbReference type="Gene3D" id="3.30.1360.200">
    <property type="match status" value="1"/>
</dbReference>
<sequence>MVYLSRLRVILIGIALLSMVFGAPNVLAAVPGAHIVFRLDTDQVRSRRLEAMRDQIRTLLRDAEPKISYNGLVVSGPTVQLHIGDPAQVEAAKAALKAVVDPIAGKEGPVQEFALDDSEPGLLKLTMTDAGAKYQTSAALTQSIEVIKNRLNELGVADPGVQLTDGGILVQAPAVADLHSLAQTLARQGRLSFQLVDTSMPVDDAVNGQAPAGSTVLYTPDEPPVPYLVEDRVLVSGDSVLDAKATHDSSTGQFIVAFRLDSKGTQRFKWATTRNIGKPFAVILDGQVISAPIIREPIEHGTVQISGNFTAQSAKELALLFRTGALPARLTIVEEAR</sequence>
<evidence type="ECO:0000313" key="10">
    <source>
        <dbReference type="EMBL" id="CDX25675.1"/>
    </source>
</evidence>
<gene>
    <name evidence="10" type="ORF">MPL3356_60045</name>
</gene>
<dbReference type="GO" id="GO:0015031">
    <property type="term" value="P:protein transport"/>
    <property type="evidence" value="ECO:0007669"/>
    <property type="project" value="UniProtKB-KW"/>
</dbReference>
<dbReference type="EMBL" id="CCMZ01000056">
    <property type="protein sequence ID" value="CDX25675.1"/>
    <property type="molecule type" value="Genomic_DNA"/>
</dbReference>
<keyword evidence="1" id="KW-0813">Transport</keyword>
<keyword evidence="5" id="KW-1133">Transmembrane helix</keyword>
<name>A0A090E7H5_MESPL</name>
<keyword evidence="7" id="KW-0472">Membrane</keyword>
<dbReference type="Pfam" id="PF22599">
    <property type="entry name" value="SecDF_P1_head"/>
    <property type="match status" value="1"/>
</dbReference>
<evidence type="ECO:0000256" key="2">
    <source>
        <dbReference type="ARBA" id="ARBA00022475"/>
    </source>
</evidence>
<organism evidence="10 11">
    <name type="scientific">Mesorhizobium plurifarium</name>
    <dbReference type="NCBI Taxonomy" id="69974"/>
    <lineage>
        <taxon>Bacteria</taxon>
        <taxon>Pseudomonadati</taxon>
        <taxon>Pseudomonadota</taxon>
        <taxon>Alphaproteobacteria</taxon>
        <taxon>Hyphomicrobiales</taxon>
        <taxon>Phyllobacteriaceae</taxon>
        <taxon>Mesorhizobium</taxon>
    </lineage>
</organism>
<dbReference type="FunFam" id="3.30.1360.200:FF:000002">
    <property type="entry name" value="Preprotein translocase subunit SecD"/>
    <property type="match status" value="1"/>
</dbReference>
<feature type="domain" description="Protein translocase subunit SecDF P1" evidence="8">
    <location>
        <begin position="141"/>
        <end position="197"/>
    </location>
</feature>
<evidence type="ECO:0000259" key="9">
    <source>
        <dbReference type="Pfam" id="PF22599"/>
    </source>
</evidence>
<dbReference type="InterPro" id="IPR048631">
    <property type="entry name" value="SecD_1st"/>
</dbReference>
<dbReference type="InterPro" id="IPR054384">
    <property type="entry name" value="SecDF_P1_head"/>
</dbReference>
<dbReference type="STRING" id="69974.MPLDJ20_120349"/>
<evidence type="ECO:0000313" key="11">
    <source>
        <dbReference type="Proteomes" id="UP000045285"/>
    </source>
</evidence>
<keyword evidence="3" id="KW-0812">Transmembrane</keyword>
<evidence type="ECO:0000256" key="7">
    <source>
        <dbReference type="ARBA" id="ARBA00023136"/>
    </source>
</evidence>
<keyword evidence="11" id="KW-1185">Reference proteome</keyword>
<dbReference type="GO" id="GO:0005886">
    <property type="term" value="C:plasma membrane"/>
    <property type="evidence" value="ECO:0007669"/>
    <property type="project" value="TreeGrafter"/>
</dbReference>
<dbReference type="PANTHER" id="PTHR30081">
    <property type="entry name" value="PROTEIN-EXPORT MEMBRANE PROTEIN SEC"/>
    <property type="match status" value="1"/>
</dbReference>
<dbReference type="PANTHER" id="PTHR30081:SF1">
    <property type="entry name" value="PROTEIN TRANSLOCASE SUBUNIT SECD"/>
    <property type="match status" value="1"/>
</dbReference>
<dbReference type="Gene3D" id="3.30.70.3400">
    <property type="match status" value="1"/>
</dbReference>
<proteinExistence type="predicted"/>
<evidence type="ECO:0000259" key="8">
    <source>
        <dbReference type="Pfam" id="PF21760"/>
    </source>
</evidence>
<evidence type="ECO:0000256" key="3">
    <source>
        <dbReference type="ARBA" id="ARBA00022692"/>
    </source>
</evidence>
<keyword evidence="4" id="KW-0653">Protein transport</keyword>
<dbReference type="AlphaFoldDB" id="A0A090E7H5"/>
<dbReference type="Proteomes" id="UP000045285">
    <property type="component" value="Unassembled WGS sequence"/>
</dbReference>
<evidence type="ECO:0000256" key="1">
    <source>
        <dbReference type="ARBA" id="ARBA00022448"/>
    </source>
</evidence>
<dbReference type="InterPro" id="IPR022813">
    <property type="entry name" value="SecD/SecF_arch_bac"/>
</dbReference>
<evidence type="ECO:0000256" key="4">
    <source>
        <dbReference type="ARBA" id="ARBA00022927"/>
    </source>
</evidence>
<feature type="domain" description="SecDF P1 head subdomain" evidence="9">
    <location>
        <begin position="216"/>
        <end position="328"/>
    </location>
</feature>
<keyword evidence="6" id="KW-0811">Translocation</keyword>
<keyword evidence="2" id="KW-1003">Cell membrane</keyword>
<reference evidence="11" key="1">
    <citation type="submission" date="2014-08" db="EMBL/GenBank/DDBJ databases">
        <authorList>
            <person name="Moulin L."/>
        </authorList>
    </citation>
    <scope>NUCLEOTIDE SEQUENCE [LARGE SCALE GENOMIC DNA]</scope>
</reference>
<accession>A0A090E7H5</accession>
<protein>
    <submittedName>
        <fullName evidence="10">Bifunctional preprotein translocase subunit SecD/SecF</fullName>
    </submittedName>
</protein>